<comment type="caution">
    <text evidence="2">The sequence shown here is derived from an EMBL/GenBank/DDBJ whole genome shotgun (WGS) entry which is preliminary data.</text>
</comment>
<dbReference type="EMBL" id="JAGYWB010000005">
    <property type="protein sequence ID" value="KAI0522844.1"/>
    <property type="molecule type" value="Genomic_DNA"/>
</dbReference>
<reference evidence="2" key="1">
    <citation type="journal article" date="2022" name="Front. Genet.">
        <title>Chromosome-Scale Assembly of the Dendrobium nobile Genome Provides Insights Into the Molecular Mechanism of the Biosynthesis of the Medicinal Active Ingredient of Dendrobium.</title>
        <authorList>
            <person name="Xu Q."/>
            <person name="Niu S.-C."/>
            <person name="Li K.-L."/>
            <person name="Zheng P.-J."/>
            <person name="Zhang X.-J."/>
            <person name="Jia Y."/>
            <person name="Liu Y."/>
            <person name="Niu Y.-X."/>
            <person name="Yu L.-H."/>
            <person name="Chen D.-F."/>
            <person name="Zhang G.-Q."/>
        </authorList>
    </citation>
    <scope>NUCLEOTIDE SEQUENCE</scope>
    <source>
        <tissue evidence="2">Leaf</tissue>
    </source>
</reference>
<organism evidence="2 3">
    <name type="scientific">Dendrobium nobile</name>
    <name type="common">Orchid</name>
    <dbReference type="NCBI Taxonomy" id="94219"/>
    <lineage>
        <taxon>Eukaryota</taxon>
        <taxon>Viridiplantae</taxon>
        <taxon>Streptophyta</taxon>
        <taxon>Embryophyta</taxon>
        <taxon>Tracheophyta</taxon>
        <taxon>Spermatophyta</taxon>
        <taxon>Magnoliopsida</taxon>
        <taxon>Liliopsida</taxon>
        <taxon>Asparagales</taxon>
        <taxon>Orchidaceae</taxon>
        <taxon>Epidendroideae</taxon>
        <taxon>Malaxideae</taxon>
        <taxon>Dendrobiinae</taxon>
        <taxon>Dendrobium</taxon>
    </lineage>
</organism>
<gene>
    <name evidence="2" type="ORF">KFK09_005229</name>
</gene>
<dbReference type="AlphaFoldDB" id="A0A8T3BV55"/>
<name>A0A8T3BV55_DENNO</name>
<dbReference type="Proteomes" id="UP000829196">
    <property type="component" value="Unassembled WGS sequence"/>
</dbReference>
<evidence type="ECO:0000256" key="1">
    <source>
        <dbReference type="SAM" id="MobiDB-lite"/>
    </source>
</evidence>
<proteinExistence type="predicted"/>
<sequence length="138" mass="15580">MQEDGKSPAGAPSRRSRSRQRNWDLVVIDRARAHVGSANRRLDVRESGRLRLGWLLPAAEKRNRHLERGRQRGAAKERSRLLLPLGVWEPGRRLGLREARWLGVREADRRGPGRLLPAAMERRLLGGASSEPAIMEDG</sequence>
<evidence type="ECO:0000313" key="3">
    <source>
        <dbReference type="Proteomes" id="UP000829196"/>
    </source>
</evidence>
<evidence type="ECO:0000313" key="2">
    <source>
        <dbReference type="EMBL" id="KAI0522844.1"/>
    </source>
</evidence>
<keyword evidence="3" id="KW-1185">Reference proteome</keyword>
<accession>A0A8T3BV55</accession>
<protein>
    <submittedName>
        <fullName evidence="2">Uncharacterized protein</fullName>
    </submittedName>
</protein>
<feature type="region of interest" description="Disordered" evidence="1">
    <location>
        <begin position="1"/>
        <end position="20"/>
    </location>
</feature>